<dbReference type="EMBL" id="OZ026885">
    <property type="protein sequence ID" value="CAL1242027.1"/>
    <property type="molecule type" value="Genomic_DNA"/>
</dbReference>
<accession>A0ABM9NN30</accession>
<feature type="region of interest" description="Disordered" evidence="1">
    <location>
        <begin position="192"/>
        <end position="256"/>
    </location>
</feature>
<evidence type="ECO:0000313" key="3">
    <source>
        <dbReference type="Proteomes" id="UP001497493"/>
    </source>
</evidence>
<gene>
    <name evidence="2" type="ORF">MECH1_V1_P0095</name>
</gene>
<reference evidence="2 3" key="1">
    <citation type="submission" date="2024-04" db="EMBL/GenBank/DDBJ databases">
        <authorList>
            <person name="Cremers G."/>
        </authorList>
    </citation>
    <scope>NUCLEOTIDE SEQUENCE [LARGE SCALE GENOMIC DNA]</scope>
    <source>
        <strain evidence="2">MeCH1-AG</strain>
        <plasmid evidence="2 3">2</plasmid>
    </source>
</reference>
<protein>
    <submittedName>
        <fullName evidence="2">Uncharacterized protein</fullName>
    </submittedName>
</protein>
<keyword evidence="3" id="KW-1185">Reference proteome</keyword>
<proteinExistence type="predicted"/>
<geneLocation type="plasmid" evidence="2 3">
    <name>2</name>
</geneLocation>
<feature type="compositionally biased region" description="Polar residues" evidence="1">
    <location>
        <begin position="243"/>
        <end position="256"/>
    </location>
</feature>
<feature type="compositionally biased region" description="Low complexity" evidence="1">
    <location>
        <begin position="1"/>
        <end position="18"/>
    </location>
</feature>
<feature type="region of interest" description="Disordered" evidence="1">
    <location>
        <begin position="1"/>
        <end position="25"/>
    </location>
</feature>
<feature type="compositionally biased region" description="Basic and acidic residues" evidence="1">
    <location>
        <begin position="212"/>
        <end position="222"/>
    </location>
</feature>
<organism evidence="2 3">
    <name type="scientific">Candidatus Methylocalor cossyra</name>
    <dbReference type="NCBI Taxonomy" id="3108543"/>
    <lineage>
        <taxon>Bacteria</taxon>
        <taxon>Pseudomonadati</taxon>
        <taxon>Pseudomonadota</taxon>
        <taxon>Gammaproteobacteria</taxon>
        <taxon>Methylococcales</taxon>
        <taxon>Methylococcaceae</taxon>
        <taxon>Candidatus Methylocalor</taxon>
    </lineage>
</organism>
<sequence length="256" mass="29275">MESAVRRPTPGLRPGPRGDLTMFSDTKPIPLRSLVLSSTAPLSKDQQTFNRLIQQIETRRARLAEWHAAIPPFRQQVSRDLQPLLERERVFKAQLAERLDWAHGQTGVTKAEKQKLSALIIDLALYVLDYGEPDKAMKALYNKHSRSDFDAEETAQLEQMKFMLEDTLGVDLGDDFDLRSPEQLLERLQTHFQAQEEARPKAKPRRKTAKQQAREAQREAEAKQLSQSLREVYRKLAVPSIPTGRSTPRNSSARPR</sequence>
<evidence type="ECO:0000256" key="1">
    <source>
        <dbReference type="SAM" id="MobiDB-lite"/>
    </source>
</evidence>
<name>A0ABM9NN30_9GAMM</name>
<evidence type="ECO:0000313" key="2">
    <source>
        <dbReference type="EMBL" id="CAL1242027.1"/>
    </source>
</evidence>
<dbReference type="Proteomes" id="UP001497493">
    <property type="component" value="Plasmid 2"/>
</dbReference>
<keyword evidence="2" id="KW-0614">Plasmid</keyword>